<protein>
    <submittedName>
        <fullName evidence="2">Uncharacterized protein</fullName>
    </submittedName>
</protein>
<sequence>MMKSKIQRTIRLSFLLKMGIILFLLAVLQTDRVTGQVFEVKKWTGTYPDMEGSYPLTFIAFKGSIIGIPHVFIRYWPTHNYKDMIAKSTVDATEISGKIRTDLAKNLMRLTEQTWIKGRFTETSQIKINTKHQNEIVQKIFKARSDQLGDIWELTKMFLQVYHQIDRFHGTGVHSQVKGLLKEDADKLFTRFLLINLLKSGHGQKMDSLGDLEKEVTRLLGQVDYTFKKLQYFDMSGKLSPISYSVLTR</sequence>
<feature type="transmembrane region" description="Helical" evidence="1">
    <location>
        <begin position="59"/>
        <end position="77"/>
    </location>
</feature>
<evidence type="ECO:0000313" key="3">
    <source>
        <dbReference type="Proteomes" id="UP000266441"/>
    </source>
</evidence>
<dbReference type="AlphaFoldDB" id="A0A399DAF7"/>
<dbReference type="OrthoDB" id="1121542at2"/>
<reference evidence="2 3" key="1">
    <citation type="journal article" date="2015" name="Int. J. Syst. Evol. Microbiol.">
        <title>Mariniphaga sediminis sp. nov., isolated from coastal sediment.</title>
        <authorList>
            <person name="Wang F.Q."/>
            <person name="Shen Q.Y."/>
            <person name="Chen G.J."/>
            <person name="Du Z.J."/>
        </authorList>
    </citation>
    <scope>NUCLEOTIDE SEQUENCE [LARGE SCALE GENOMIC DNA]</scope>
    <source>
        <strain evidence="2 3">SY21</strain>
    </source>
</reference>
<gene>
    <name evidence="2" type="ORF">D1164_01560</name>
</gene>
<comment type="caution">
    <text evidence="2">The sequence shown here is derived from an EMBL/GenBank/DDBJ whole genome shotgun (WGS) entry which is preliminary data.</text>
</comment>
<keyword evidence="1" id="KW-0812">Transmembrane</keyword>
<evidence type="ECO:0000313" key="2">
    <source>
        <dbReference type="EMBL" id="RIH67141.1"/>
    </source>
</evidence>
<name>A0A399DAF7_9BACT</name>
<organism evidence="2 3">
    <name type="scientific">Mariniphaga sediminis</name>
    <dbReference type="NCBI Taxonomy" id="1628158"/>
    <lineage>
        <taxon>Bacteria</taxon>
        <taxon>Pseudomonadati</taxon>
        <taxon>Bacteroidota</taxon>
        <taxon>Bacteroidia</taxon>
        <taxon>Marinilabiliales</taxon>
        <taxon>Prolixibacteraceae</taxon>
        <taxon>Mariniphaga</taxon>
    </lineage>
</organism>
<keyword evidence="1" id="KW-0472">Membrane</keyword>
<keyword evidence="1" id="KW-1133">Transmembrane helix</keyword>
<proteinExistence type="predicted"/>
<dbReference type="EMBL" id="QWET01000001">
    <property type="protein sequence ID" value="RIH67141.1"/>
    <property type="molecule type" value="Genomic_DNA"/>
</dbReference>
<evidence type="ECO:0000256" key="1">
    <source>
        <dbReference type="SAM" id="Phobius"/>
    </source>
</evidence>
<dbReference type="RefSeq" id="WP_119348165.1">
    <property type="nucleotide sequence ID" value="NZ_QWET01000001.1"/>
</dbReference>
<keyword evidence="3" id="KW-1185">Reference proteome</keyword>
<dbReference type="Proteomes" id="UP000266441">
    <property type="component" value="Unassembled WGS sequence"/>
</dbReference>
<accession>A0A399DAF7</accession>